<evidence type="ECO:0000313" key="3">
    <source>
        <dbReference type="WBParaSite" id="EVEC_0000094301-mRNA-1"/>
    </source>
</evidence>
<name>A0A0N4UU99_ENTVE</name>
<reference evidence="3" key="1">
    <citation type="submission" date="2017-02" db="UniProtKB">
        <authorList>
            <consortium name="WormBaseParasite"/>
        </authorList>
    </citation>
    <scope>IDENTIFICATION</scope>
</reference>
<dbReference type="EMBL" id="UXUI01001992">
    <property type="protein sequence ID" value="VDD85520.1"/>
    <property type="molecule type" value="Genomic_DNA"/>
</dbReference>
<dbReference type="AlphaFoldDB" id="A0A0N4UU99"/>
<dbReference type="Proteomes" id="UP000274131">
    <property type="component" value="Unassembled WGS sequence"/>
</dbReference>
<evidence type="ECO:0000313" key="2">
    <source>
        <dbReference type="Proteomes" id="UP000274131"/>
    </source>
</evidence>
<organism evidence="3">
    <name type="scientific">Enterobius vermicularis</name>
    <name type="common">Human pinworm</name>
    <dbReference type="NCBI Taxonomy" id="51028"/>
    <lineage>
        <taxon>Eukaryota</taxon>
        <taxon>Metazoa</taxon>
        <taxon>Ecdysozoa</taxon>
        <taxon>Nematoda</taxon>
        <taxon>Chromadorea</taxon>
        <taxon>Rhabditida</taxon>
        <taxon>Spirurina</taxon>
        <taxon>Oxyuridomorpha</taxon>
        <taxon>Oxyuroidea</taxon>
        <taxon>Oxyuridae</taxon>
        <taxon>Enterobius</taxon>
    </lineage>
</organism>
<proteinExistence type="predicted"/>
<evidence type="ECO:0000313" key="1">
    <source>
        <dbReference type="EMBL" id="VDD85520.1"/>
    </source>
</evidence>
<accession>A0A0N4UU99</accession>
<sequence>MRIIYFLLSEYEDLEPKRTVIQAHRLCLVKARLAKIDAAELLGGNTLNPKEDYQKLNIYEELLVTFALLAGTEYSKTAVQLPSARIKYTSYSLSNQEYKQ</sequence>
<dbReference type="WBParaSite" id="EVEC_0000094301-mRNA-1">
    <property type="protein sequence ID" value="EVEC_0000094301-mRNA-1"/>
    <property type="gene ID" value="EVEC_0000094301"/>
</dbReference>
<keyword evidence="2" id="KW-1185">Reference proteome</keyword>
<protein>
    <submittedName>
        <fullName evidence="3">NR LBD domain-containing protein</fullName>
    </submittedName>
</protein>
<gene>
    <name evidence="1" type="ORF">EVEC_LOCUS663</name>
</gene>
<reference evidence="1 2" key="2">
    <citation type="submission" date="2018-10" db="EMBL/GenBank/DDBJ databases">
        <authorList>
            <consortium name="Pathogen Informatics"/>
        </authorList>
    </citation>
    <scope>NUCLEOTIDE SEQUENCE [LARGE SCALE GENOMIC DNA]</scope>
</reference>